<evidence type="ECO:0000313" key="11">
    <source>
        <dbReference type="Proteomes" id="UP000224854"/>
    </source>
</evidence>
<evidence type="ECO:0000259" key="9">
    <source>
        <dbReference type="PROSITE" id="PS50850"/>
    </source>
</evidence>
<evidence type="ECO:0000256" key="6">
    <source>
        <dbReference type="ARBA" id="ARBA00023180"/>
    </source>
</evidence>
<keyword evidence="5 8" id="KW-0472">Membrane</keyword>
<comment type="caution">
    <text evidence="10">The sequence shown here is derived from an EMBL/GenBank/DDBJ whole genome shotgun (WGS) entry which is preliminary data.</text>
</comment>
<protein>
    <recommendedName>
        <fullName evidence="9">Major facilitator superfamily (MFS) profile domain-containing protein</fullName>
    </recommendedName>
</protein>
<organism evidence="10 11">
    <name type="scientific">Ophiocordyceps australis</name>
    <dbReference type="NCBI Taxonomy" id="1399860"/>
    <lineage>
        <taxon>Eukaryota</taxon>
        <taxon>Fungi</taxon>
        <taxon>Dikarya</taxon>
        <taxon>Ascomycota</taxon>
        <taxon>Pezizomycotina</taxon>
        <taxon>Sordariomycetes</taxon>
        <taxon>Hypocreomycetidae</taxon>
        <taxon>Hypocreales</taxon>
        <taxon>Ophiocordycipitaceae</taxon>
        <taxon>Ophiocordyceps</taxon>
    </lineage>
</organism>
<evidence type="ECO:0000256" key="4">
    <source>
        <dbReference type="ARBA" id="ARBA00022989"/>
    </source>
</evidence>
<feature type="transmembrane region" description="Helical" evidence="8">
    <location>
        <begin position="239"/>
        <end position="264"/>
    </location>
</feature>
<dbReference type="Gene3D" id="1.20.1250.20">
    <property type="entry name" value="MFS general substrate transporter like domains"/>
    <property type="match status" value="1"/>
</dbReference>
<evidence type="ECO:0000256" key="3">
    <source>
        <dbReference type="ARBA" id="ARBA00022692"/>
    </source>
</evidence>
<dbReference type="InterPro" id="IPR036259">
    <property type="entry name" value="MFS_trans_sf"/>
</dbReference>
<feature type="transmembrane region" description="Helical" evidence="8">
    <location>
        <begin position="520"/>
        <end position="538"/>
    </location>
</feature>
<feature type="transmembrane region" description="Helical" evidence="8">
    <location>
        <begin position="121"/>
        <end position="139"/>
    </location>
</feature>
<dbReference type="PANTHER" id="PTHR23501:SF187">
    <property type="entry name" value="MAJOR FACILITATOR SUPERFAMILY (MFS) PROFILE DOMAIN-CONTAINING PROTEIN"/>
    <property type="match status" value="1"/>
</dbReference>
<dbReference type="EMBL" id="NJEU01000196">
    <property type="protein sequence ID" value="PHH79137.1"/>
    <property type="molecule type" value="Genomic_DNA"/>
</dbReference>
<feature type="transmembrane region" description="Helical" evidence="8">
    <location>
        <begin position="276"/>
        <end position="297"/>
    </location>
</feature>
<dbReference type="InterPro" id="IPR020846">
    <property type="entry name" value="MFS_dom"/>
</dbReference>
<evidence type="ECO:0000256" key="8">
    <source>
        <dbReference type="SAM" id="Phobius"/>
    </source>
</evidence>
<feature type="transmembrane region" description="Helical" evidence="8">
    <location>
        <begin position="405"/>
        <end position="434"/>
    </location>
</feature>
<dbReference type="Gene3D" id="1.20.1720.10">
    <property type="entry name" value="Multidrug resistance protein D"/>
    <property type="match status" value="1"/>
</dbReference>
<dbReference type="GO" id="GO:0005886">
    <property type="term" value="C:plasma membrane"/>
    <property type="evidence" value="ECO:0007669"/>
    <property type="project" value="TreeGrafter"/>
</dbReference>
<feature type="transmembrane region" description="Helical" evidence="8">
    <location>
        <begin position="207"/>
        <end position="227"/>
    </location>
</feature>
<feature type="transmembrane region" description="Helical" evidence="8">
    <location>
        <begin position="318"/>
        <end position="342"/>
    </location>
</feature>
<dbReference type="Proteomes" id="UP000224854">
    <property type="component" value="Unassembled WGS sequence"/>
</dbReference>
<feature type="transmembrane region" description="Helical" evidence="8">
    <location>
        <begin position="446"/>
        <end position="465"/>
    </location>
</feature>
<keyword evidence="6" id="KW-0325">Glycoprotein</keyword>
<dbReference type="OrthoDB" id="10021397at2759"/>
<dbReference type="Pfam" id="PF07690">
    <property type="entry name" value="MFS_1"/>
    <property type="match status" value="2"/>
</dbReference>
<feature type="transmembrane region" description="Helical" evidence="8">
    <location>
        <begin position="89"/>
        <end position="109"/>
    </location>
</feature>
<gene>
    <name evidence="10" type="ORF">CDD82_2576</name>
</gene>
<dbReference type="PROSITE" id="PS50850">
    <property type="entry name" value="MFS"/>
    <property type="match status" value="1"/>
</dbReference>
<comment type="subcellular location">
    <subcellularLocation>
        <location evidence="1">Membrane</location>
        <topology evidence="1">Multi-pass membrane protein</topology>
    </subcellularLocation>
</comment>
<dbReference type="AlphaFoldDB" id="A0A2C5ZDN5"/>
<reference evidence="10 11" key="1">
    <citation type="submission" date="2017-06" db="EMBL/GenBank/DDBJ databases">
        <title>Ant-infecting Ophiocordyceps genomes reveal a high diversity of potential behavioral manipulation genes and a possible major role for enterotoxins.</title>
        <authorList>
            <person name="De Bekker C."/>
            <person name="Evans H.C."/>
            <person name="Brachmann A."/>
            <person name="Hughes D.P."/>
        </authorList>
    </citation>
    <scope>NUCLEOTIDE SEQUENCE [LARGE SCALE GENOMIC DNA]</scope>
    <source>
        <strain evidence="10 11">1348a</strain>
    </source>
</reference>
<sequence>MFIYHSAGFIGSYCRAYTSLPAMDPPPRAVDPTDSEETITADLEPAAKGAQFWLVIFSICLIGFTASLDGSIIAIAMPHISQDLELGGLYVPASNCFVFAQTVVQPGLAQLCDITGRRWPTIITIVLFAAGSAIAGAANGAGQMIAGRTIQGLGSGGIMLLVELVVCDMVPLRERSKYLGIVLSTASLGAIAGPVVGGALADWNWRWCFYLTVPICGVVLPVMVVYLRIKHLPFQWKSVLVQVDWIGNFVFIAAATSLLIGITFGGNMYPWSSWRIIMPIVLGVVGLVAFYGYEYWIRDSNPCVPPRVFGNRTSVAAFYMNFAISILLPWVCFFWPIYFLAVRGKTLLHTGIDFMPFMFFLVPGAAVVGVILAKTGRYRPLHAIGFALAILGPGLTVLLRKDSNAGVWAMFQIISALGCGIITPTTLPAILASLPESDVASATGMYSFLRSFGYVWGITIPTILFKSRFDAVSYRISDPAVRETLSGGRSYEFASGSYVRDLPQPVKNEVLDVYLEALKIVWYGAMALAATGLIAVLVEKHVPLRTNLETKFGLEEKKNNDKNQEASEKGTAGATTTQ</sequence>
<dbReference type="GO" id="GO:0022857">
    <property type="term" value="F:transmembrane transporter activity"/>
    <property type="evidence" value="ECO:0007669"/>
    <property type="project" value="InterPro"/>
</dbReference>
<evidence type="ECO:0000256" key="1">
    <source>
        <dbReference type="ARBA" id="ARBA00004141"/>
    </source>
</evidence>
<proteinExistence type="predicted"/>
<evidence type="ECO:0000313" key="10">
    <source>
        <dbReference type="EMBL" id="PHH79137.1"/>
    </source>
</evidence>
<name>A0A2C5ZDN5_9HYPO</name>
<keyword evidence="11" id="KW-1185">Reference proteome</keyword>
<dbReference type="PANTHER" id="PTHR23501">
    <property type="entry name" value="MAJOR FACILITATOR SUPERFAMILY"/>
    <property type="match status" value="1"/>
</dbReference>
<feature type="transmembrane region" description="Helical" evidence="8">
    <location>
        <begin position="178"/>
        <end position="201"/>
    </location>
</feature>
<keyword evidence="4 8" id="KW-1133">Transmembrane helix</keyword>
<evidence type="ECO:0000256" key="2">
    <source>
        <dbReference type="ARBA" id="ARBA00022448"/>
    </source>
</evidence>
<feature type="transmembrane region" description="Helical" evidence="8">
    <location>
        <begin position="354"/>
        <end position="373"/>
    </location>
</feature>
<feature type="transmembrane region" description="Helical" evidence="8">
    <location>
        <begin position="52"/>
        <end position="77"/>
    </location>
</feature>
<keyword evidence="3 8" id="KW-0812">Transmembrane</keyword>
<evidence type="ECO:0000256" key="5">
    <source>
        <dbReference type="ARBA" id="ARBA00023136"/>
    </source>
</evidence>
<dbReference type="SUPFAM" id="SSF103473">
    <property type="entry name" value="MFS general substrate transporter"/>
    <property type="match status" value="2"/>
</dbReference>
<dbReference type="PRINTS" id="PR01036">
    <property type="entry name" value="TCRTETB"/>
</dbReference>
<feature type="domain" description="Major facilitator superfamily (MFS) profile" evidence="9">
    <location>
        <begin position="55"/>
        <end position="542"/>
    </location>
</feature>
<feature type="compositionally biased region" description="Basic and acidic residues" evidence="7">
    <location>
        <begin position="555"/>
        <end position="568"/>
    </location>
</feature>
<feature type="transmembrane region" description="Helical" evidence="8">
    <location>
        <begin position="380"/>
        <end position="399"/>
    </location>
</feature>
<feature type="region of interest" description="Disordered" evidence="7">
    <location>
        <begin position="555"/>
        <end position="578"/>
    </location>
</feature>
<dbReference type="InterPro" id="IPR011701">
    <property type="entry name" value="MFS"/>
</dbReference>
<accession>A0A2C5ZDN5</accession>
<evidence type="ECO:0000256" key="7">
    <source>
        <dbReference type="SAM" id="MobiDB-lite"/>
    </source>
</evidence>
<keyword evidence="2" id="KW-0813">Transport</keyword>